<dbReference type="PANTHER" id="PTHR43821">
    <property type="entry name" value="NAD(P)H NITROREDUCTASE YDJA-RELATED"/>
    <property type="match status" value="1"/>
</dbReference>
<dbReference type="InterPro" id="IPR029479">
    <property type="entry name" value="Nitroreductase"/>
</dbReference>
<protein>
    <submittedName>
        <fullName evidence="9">Nitroreductase</fullName>
    </submittedName>
</protein>
<evidence type="ECO:0000313" key="10">
    <source>
        <dbReference type="Proteomes" id="UP000295632"/>
    </source>
</evidence>
<sequence length="208" mass="24206">MYNVDNYSHLKYNKYGVIKLPFEAKNTTAGPVAEAIRSRRSIKTNYSKEPVPGELVRDILEDAVYAPNHGLREPWRFLFISSERKDAFVEELVTLFPRDRQDNRRDYFSQPSAFLVVVMKEDPRQKENEENYSACAALIQNFQLLAWERKLGVCWKTQPHVWDPKALRILGVQPGEKIVGFLHLGFFDDENVPAPKERSPLEEKLSFF</sequence>
<evidence type="ECO:0000256" key="6">
    <source>
        <dbReference type="ARBA" id="ARBA00023002"/>
    </source>
</evidence>
<dbReference type="PANTHER" id="PTHR43821:SF1">
    <property type="entry name" value="NAD(P)H NITROREDUCTASE YDJA-RELATED"/>
    <property type="match status" value="1"/>
</dbReference>
<evidence type="ECO:0000256" key="7">
    <source>
        <dbReference type="ARBA" id="ARBA00023027"/>
    </source>
</evidence>
<name>A0A4R6UD87_9BACI</name>
<dbReference type="EMBL" id="SNYJ01000001">
    <property type="protein sequence ID" value="TDQ42745.1"/>
    <property type="molecule type" value="Genomic_DNA"/>
</dbReference>
<proteinExistence type="inferred from homology"/>
<dbReference type="InterPro" id="IPR000415">
    <property type="entry name" value="Nitroreductase-like"/>
</dbReference>
<evidence type="ECO:0000256" key="3">
    <source>
        <dbReference type="ARBA" id="ARBA00022630"/>
    </source>
</evidence>
<comment type="similarity">
    <text evidence="2">Belongs to the nitroreductase family.</text>
</comment>
<gene>
    <name evidence="9" type="ORF">EV213_101174</name>
</gene>
<reference evidence="9 10" key="1">
    <citation type="submission" date="2019-03" db="EMBL/GenBank/DDBJ databases">
        <title>Genomic Encyclopedia of Type Strains, Phase IV (KMG-IV): sequencing the most valuable type-strain genomes for metagenomic binning, comparative biology and taxonomic classification.</title>
        <authorList>
            <person name="Goeker M."/>
        </authorList>
    </citation>
    <scope>NUCLEOTIDE SEQUENCE [LARGE SCALE GENOMIC DNA]</scope>
    <source>
        <strain evidence="9 10">DSM 28697</strain>
    </source>
</reference>
<evidence type="ECO:0000313" key="9">
    <source>
        <dbReference type="EMBL" id="TDQ42745.1"/>
    </source>
</evidence>
<keyword evidence="4" id="KW-0288">FMN</keyword>
<dbReference type="InterPro" id="IPR026021">
    <property type="entry name" value="YdjA-like"/>
</dbReference>
<evidence type="ECO:0000256" key="4">
    <source>
        <dbReference type="ARBA" id="ARBA00022643"/>
    </source>
</evidence>
<dbReference type="InterPro" id="IPR052530">
    <property type="entry name" value="NAD(P)H_nitroreductase"/>
</dbReference>
<dbReference type="RefSeq" id="WP_133578581.1">
    <property type="nucleotide sequence ID" value="NZ_SNYJ01000001.1"/>
</dbReference>
<comment type="caution">
    <text evidence="9">The sequence shown here is derived from an EMBL/GenBank/DDBJ whole genome shotgun (WGS) entry which is preliminary data.</text>
</comment>
<evidence type="ECO:0000259" key="8">
    <source>
        <dbReference type="Pfam" id="PF00881"/>
    </source>
</evidence>
<evidence type="ECO:0000256" key="2">
    <source>
        <dbReference type="ARBA" id="ARBA00007118"/>
    </source>
</evidence>
<dbReference type="SUPFAM" id="SSF55469">
    <property type="entry name" value="FMN-dependent nitroreductase-like"/>
    <property type="match status" value="1"/>
</dbReference>
<dbReference type="Proteomes" id="UP000295632">
    <property type="component" value="Unassembled WGS sequence"/>
</dbReference>
<dbReference type="Pfam" id="PF00881">
    <property type="entry name" value="Nitroreductase"/>
    <property type="match status" value="1"/>
</dbReference>
<evidence type="ECO:0000256" key="1">
    <source>
        <dbReference type="ARBA" id="ARBA00001917"/>
    </source>
</evidence>
<dbReference type="Gene3D" id="3.40.109.10">
    <property type="entry name" value="NADH Oxidase"/>
    <property type="match status" value="1"/>
</dbReference>
<keyword evidence="3" id="KW-0285">Flavoprotein</keyword>
<dbReference type="AlphaFoldDB" id="A0A4R6UD87"/>
<keyword evidence="5" id="KW-0521">NADP</keyword>
<feature type="domain" description="Nitroreductase" evidence="8">
    <location>
        <begin position="36"/>
        <end position="185"/>
    </location>
</feature>
<dbReference type="OrthoDB" id="9804207at2"/>
<comment type="cofactor">
    <cofactor evidence="1">
        <name>FMN</name>
        <dbReference type="ChEBI" id="CHEBI:58210"/>
    </cofactor>
</comment>
<dbReference type="GO" id="GO:0016491">
    <property type="term" value="F:oxidoreductase activity"/>
    <property type="evidence" value="ECO:0007669"/>
    <property type="project" value="UniProtKB-KW"/>
</dbReference>
<organism evidence="9 10">
    <name type="scientific">Aureibacillus halotolerans</name>
    <dbReference type="NCBI Taxonomy" id="1508390"/>
    <lineage>
        <taxon>Bacteria</taxon>
        <taxon>Bacillati</taxon>
        <taxon>Bacillota</taxon>
        <taxon>Bacilli</taxon>
        <taxon>Bacillales</taxon>
        <taxon>Bacillaceae</taxon>
        <taxon>Aureibacillus</taxon>
    </lineage>
</organism>
<keyword evidence="7" id="KW-0520">NAD</keyword>
<keyword evidence="10" id="KW-1185">Reference proteome</keyword>
<dbReference type="CDD" id="cd02135">
    <property type="entry name" value="YdjA-like"/>
    <property type="match status" value="1"/>
</dbReference>
<evidence type="ECO:0000256" key="5">
    <source>
        <dbReference type="ARBA" id="ARBA00022857"/>
    </source>
</evidence>
<accession>A0A4R6UD87</accession>
<keyword evidence="6" id="KW-0560">Oxidoreductase</keyword>